<name>A0A0F9F4Z9_9ZZZZ</name>
<sequence length="74" mass="8792">MSLSLGKSFDRNYNIRVPFLSGNYNIGTYLNKKSSFLLFSVEPDHIFNHKCYETEENPKYIWCQTCFDLVKIWS</sequence>
<dbReference type="AlphaFoldDB" id="A0A0F9F4Z9"/>
<comment type="caution">
    <text evidence="1">The sequence shown here is derived from an EMBL/GenBank/DDBJ whole genome shotgun (WGS) entry which is preliminary data.</text>
</comment>
<accession>A0A0F9F4Z9</accession>
<organism evidence="1">
    <name type="scientific">marine sediment metagenome</name>
    <dbReference type="NCBI Taxonomy" id="412755"/>
    <lineage>
        <taxon>unclassified sequences</taxon>
        <taxon>metagenomes</taxon>
        <taxon>ecological metagenomes</taxon>
    </lineage>
</organism>
<reference evidence="1" key="1">
    <citation type="journal article" date="2015" name="Nature">
        <title>Complex archaea that bridge the gap between prokaryotes and eukaryotes.</title>
        <authorList>
            <person name="Spang A."/>
            <person name="Saw J.H."/>
            <person name="Jorgensen S.L."/>
            <person name="Zaremba-Niedzwiedzka K."/>
            <person name="Martijn J."/>
            <person name="Lind A.E."/>
            <person name="van Eijk R."/>
            <person name="Schleper C."/>
            <person name="Guy L."/>
            <person name="Ettema T.J."/>
        </authorList>
    </citation>
    <scope>NUCLEOTIDE SEQUENCE</scope>
</reference>
<evidence type="ECO:0000313" key="1">
    <source>
        <dbReference type="EMBL" id="KKL73566.1"/>
    </source>
</evidence>
<dbReference type="EMBL" id="LAZR01024919">
    <property type="protein sequence ID" value="KKL73566.1"/>
    <property type="molecule type" value="Genomic_DNA"/>
</dbReference>
<proteinExistence type="predicted"/>
<gene>
    <name evidence="1" type="ORF">LCGC14_2073550</name>
</gene>
<protein>
    <submittedName>
        <fullName evidence="1">Uncharacterized protein</fullName>
    </submittedName>
</protein>